<organism evidence="1 2">
    <name type="scientific">[Myrmecia] bisecta</name>
    <dbReference type="NCBI Taxonomy" id="41462"/>
    <lineage>
        <taxon>Eukaryota</taxon>
        <taxon>Viridiplantae</taxon>
        <taxon>Chlorophyta</taxon>
        <taxon>core chlorophytes</taxon>
        <taxon>Trebouxiophyceae</taxon>
        <taxon>Trebouxiales</taxon>
        <taxon>Trebouxiaceae</taxon>
        <taxon>Myrmecia</taxon>
    </lineage>
</organism>
<comment type="caution">
    <text evidence="1">The sequence shown here is derived from an EMBL/GenBank/DDBJ whole genome shotgun (WGS) entry which is preliminary data.</text>
</comment>
<name>A0AAW1QF28_9CHLO</name>
<evidence type="ECO:0008006" key="3">
    <source>
        <dbReference type="Google" id="ProtNLM"/>
    </source>
</evidence>
<dbReference type="AlphaFoldDB" id="A0AAW1QF28"/>
<keyword evidence="2" id="KW-1185">Reference proteome</keyword>
<reference evidence="1 2" key="1">
    <citation type="journal article" date="2024" name="Nat. Commun.">
        <title>Phylogenomics reveals the evolutionary origins of lichenization in chlorophyte algae.</title>
        <authorList>
            <person name="Puginier C."/>
            <person name="Libourel C."/>
            <person name="Otte J."/>
            <person name="Skaloud P."/>
            <person name="Haon M."/>
            <person name="Grisel S."/>
            <person name="Petersen M."/>
            <person name="Berrin J.G."/>
            <person name="Delaux P.M."/>
            <person name="Dal Grande F."/>
            <person name="Keller J."/>
        </authorList>
    </citation>
    <scope>NUCLEOTIDE SEQUENCE [LARGE SCALE GENOMIC DNA]</scope>
    <source>
        <strain evidence="1 2">SAG 2043</strain>
    </source>
</reference>
<dbReference type="Proteomes" id="UP001489004">
    <property type="component" value="Unassembled WGS sequence"/>
</dbReference>
<gene>
    <name evidence="1" type="ORF">WJX72_005151</name>
</gene>
<dbReference type="InterPro" id="IPR029069">
    <property type="entry name" value="HotDog_dom_sf"/>
</dbReference>
<dbReference type="Gene3D" id="3.10.129.10">
    <property type="entry name" value="Hotdog Thioesterase"/>
    <property type="match status" value="1"/>
</dbReference>
<dbReference type="CDD" id="cd03443">
    <property type="entry name" value="PaaI_thioesterase"/>
    <property type="match status" value="1"/>
</dbReference>
<evidence type="ECO:0000313" key="1">
    <source>
        <dbReference type="EMBL" id="KAK9820014.1"/>
    </source>
</evidence>
<accession>A0AAW1QF28</accession>
<dbReference type="EMBL" id="JALJOR010000003">
    <property type="protein sequence ID" value="KAK9820014.1"/>
    <property type="molecule type" value="Genomic_DNA"/>
</dbReference>
<evidence type="ECO:0000313" key="2">
    <source>
        <dbReference type="Proteomes" id="UP001489004"/>
    </source>
</evidence>
<sequence>MLSATRRFAPLLPRAVSSSARYSAAPVRGKSWTWLKDGGHRINPCNSPLHPAVVHDGLKPEGDELPVQEAYTPQSQCWGCGPAAPDDGLKLRSYRIPGGLQANIKLAAKYQAFPGIMNGGVISSLFDCHGNWTAAIALMDRSSLPRPPLTLTAEMLVQYKEPTPPNVDLVVRSQVVQISDSTTVAGKATVQVDITLHKKLSGGAEKLLAQGSGVFKKLGALRAL</sequence>
<dbReference type="SUPFAM" id="SSF54637">
    <property type="entry name" value="Thioesterase/thiol ester dehydrase-isomerase"/>
    <property type="match status" value="1"/>
</dbReference>
<proteinExistence type="predicted"/>
<protein>
    <recommendedName>
        <fullName evidence="3">Thioesterase domain-containing protein</fullName>
    </recommendedName>
</protein>